<evidence type="ECO:0000313" key="2">
    <source>
        <dbReference type="EMBL" id="MBP2372071.1"/>
    </source>
</evidence>
<keyword evidence="3" id="KW-1185">Reference proteome</keyword>
<name>A0ABS4W7R8_9PSEU</name>
<feature type="compositionally biased region" description="Polar residues" evidence="1">
    <location>
        <begin position="1"/>
        <end position="16"/>
    </location>
</feature>
<comment type="caution">
    <text evidence="2">The sequence shown here is derived from an EMBL/GenBank/DDBJ whole genome shotgun (WGS) entry which is preliminary data.</text>
</comment>
<organism evidence="2 3">
    <name type="scientific">Pseudonocardia parietis</name>
    <dbReference type="NCBI Taxonomy" id="570936"/>
    <lineage>
        <taxon>Bacteria</taxon>
        <taxon>Bacillati</taxon>
        <taxon>Actinomycetota</taxon>
        <taxon>Actinomycetes</taxon>
        <taxon>Pseudonocardiales</taxon>
        <taxon>Pseudonocardiaceae</taxon>
        <taxon>Pseudonocardia</taxon>
    </lineage>
</organism>
<evidence type="ECO:0000256" key="1">
    <source>
        <dbReference type="SAM" id="MobiDB-lite"/>
    </source>
</evidence>
<protein>
    <recommendedName>
        <fullName evidence="4">CBS domain-containing protein</fullName>
    </recommendedName>
</protein>
<evidence type="ECO:0008006" key="4">
    <source>
        <dbReference type="Google" id="ProtNLM"/>
    </source>
</evidence>
<dbReference type="EMBL" id="JAGINU010000004">
    <property type="protein sequence ID" value="MBP2372071.1"/>
    <property type="molecule type" value="Genomic_DNA"/>
</dbReference>
<evidence type="ECO:0000313" key="3">
    <source>
        <dbReference type="Proteomes" id="UP001519295"/>
    </source>
</evidence>
<feature type="region of interest" description="Disordered" evidence="1">
    <location>
        <begin position="1"/>
        <end position="41"/>
    </location>
</feature>
<sequence>MTTNATSPTARLTQPAVSRPDTGENRSRTVTIPTMAHPGPAATERVVSAMTRSRPHSVTLPAGTDLLESLVKVMTGLGVESAQVELLGGTVEHMSWSVPLTCPDDSEPLPT</sequence>
<dbReference type="Proteomes" id="UP001519295">
    <property type="component" value="Unassembled WGS sequence"/>
</dbReference>
<dbReference type="SUPFAM" id="SSF117856">
    <property type="entry name" value="AF0104/ALDC/Ptd012-like"/>
    <property type="match status" value="1"/>
</dbReference>
<gene>
    <name evidence="2" type="ORF">JOF36_007844</name>
</gene>
<accession>A0ABS4W7R8</accession>
<reference evidence="2 3" key="1">
    <citation type="submission" date="2021-03" db="EMBL/GenBank/DDBJ databases">
        <title>Sequencing the genomes of 1000 actinobacteria strains.</title>
        <authorList>
            <person name="Klenk H.-P."/>
        </authorList>
    </citation>
    <scope>NUCLEOTIDE SEQUENCE [LARGE SCALE GENOMIC DNA]</scope>
    <source>
        <strain evidence="2 3">DSM 45256</strain>
    </source>
</reference>
<proteinExistence type="predicted"/>